<evidence type="ECO:0000313" key="7">
    <source>
        <dbReference type="EMBL" id="NGY04713.1"/>
    </source>
</evidence>
<feature type="domain" description="GST N-terminal" evidence="5">
    <location>
        <begin position="1"/>
        <end position="81"/>
    </location>
</feature>
<dbReference type="PROSITE" id="PS50405">
    <property type="entry name" value="GST_CTER"/>
    <property type="match status" value="1"/>
</dbReference>
<feature type="domain" description="GST C-terminal" evidence="6">
    <location>
        <begin position="87"/>
        <end position="219"/>
    </location>
</feature>
<dbReference type="GO" id="GO:0004601">
    <property type="term" value="F:peroxidase activity"/>
    <property type="evidence" value="ECO:0007669"/>
    <property type="project" value="UniProtKB-ARBA"/>
</dbReference>
<dbReference type="Pfam" id="PF02798">
    <property type="entry name" value="GST_N"/>
    <property type="match status" value="1"/>
</dbReference>
<dbReference type="Proteomes" id="UP000472676">
    <property type="component" value="Unassembled WGS sequence"/>
</dbReference>
<dbReference type="SUPFAM" id="SSF52833">
    <property type="entry name" value="Thioredoxin-like"/>
    <property type="match status" value="1"/>
</dbReference>
<gene>
    <name evidence="7" type="ORF">G7Y85_08050</name>
</gene>
<evidence type="ECO:0000259" key="6">
    <source>
        <dbReference type="PROSITE" id="PS50405"/>
    </source>
</evidence>
<dbReference type="PANTHER" id="PTHR44051:SF9">
    <property type="entry name" value="GLUTATHIONE S-TRANSFERASE 1"/>
    <property type="match status" value="1"/>
</dbReference>
<proteinExistence type="inferred from homology"/>
<protein>
    <recommendedName>
        <fullName evidence="1">glutathione transferase</fullName>
        <ecNumber evidence="1">2.5.1.18</ecNumber>
    </recommendedName>
</protein>
<dbReference type="CDD" id="cd03189">
    <property type="entry name" value="GST_C_GTT1_like"/>
    <property type="match status" value="1"/>
</dbReference>
<dbReference type="SUPFAM" id="SSF47616">
    <property type="entry name" value="GST C-terminal domain-like"/>
    <property type="match status" value="1"/>
</dbReference>
<dbReference type="InterPro" id="IPR004045">
    <property type="entry name" value="Glutathione_S-Trfase_N"/>
</dbReference>
<comment type="caution">
    <text evidence="7">The sequence shown here is derived from an EMBL/GenBank/DDBJ whole genome shotgun (WGS) entry which is preliminary data.</text>
</comment>
<dbReference type="InterPro" id="IPR036249">
    <property type="entry name" value="Thioredoxin-like_sf"/>
</dbReference>
<evidence type="ECO:0000259" key="5">
    <source>
        <dbReference type="PROSITE" id="PS50404"/>
    </source>
</evidence>
<reference evidence="7 8" key="1">
    <citation type="journal article" date="2014" name="Int. J. Syst. Evol. Microbiol.">
        <title>Solimonas terrae sp. nov., isolated from soil.</title>
        <authorList>
            <person name="Kim S.J."/>
            <person name="Moon J.Y."/>
            <person name="Weon H.Y."/>
            <person name="Ahn J.H."/>
            <person name="Chen W.M."/>
            <person name="Kwon S.W."/>
        </authorList>
    </citation>
    <scope>NUCLEOTIDE SEQUENCE [LARGE SCALE GENOMIC DNA]</scope>
    <source>
        <strain evidence="7 8">KIS83-12</strain>
    </source>
</reference>
<dbReference type="Gene3D" id="3.40.30.10">
    <property type="entry name" value="Glutaredoxin"/>
    <property type="match status" value="1"/>
</dbReference>
<dbReference type="SFLD" id="SFLDG00358">
    <property type="entry name" value="Main_(cytGST)"/>
    <property type="match status" value="1"/>
</dbReference>
<dbReference type="SFLD" id="SFLDS00019">
    <property type="entry name" value="Glutathione_Transferase_(cytos"/>
    <property type="match status" value="1"/>
</dbReference>
<evidence type="ECO:0000313" key="8">
    <source>
        <dbReference type="Proteomes" id="UP000472676"/>
    </source>
</evidence>
<evidence type="ECO:0000256" key="3">
    <source>
        <dbReference type="ARBA" id="ARBA00047960"/>
    </source>
</evidence>
<dbReference type="Pfam" id="PF00043">
    <property type="entry name" value="GST_C"/>
    <property type="match status" value="1"/>
</dbReference>
<dbReference type="EMBL" id="JAAMOW010000003">
    <property type="protein sequence ID" value="NGY04713.1"/>
    <property type="molecule type" value="Genomic_DNA"/>
</dbReference>
<comment type="similarity">
    <text evidence="4">Belongs to the GST superfamily.</text>
</comment>
<dbReference type="InterPro" id="IPR004046">
    <property type="entry name" value="GST_C"/>
</dbReference>
<dbReference type="GO" id="GO:0005737">
    <property type="term" value="C:cytoplasm"/>
    <property type="evidence" value="ECO:0007669"/>
    <property type="project" value="UniProtKB-ARBA"/>
</dbReference>
<keyword evidence="2 7" id="KW-0808">Transferase</keyword>
<keyword evidence="8" id="KW-1185">Reference proteome</keyword>
<evidence type="ECO:0000256" key="1">
    <source>
        <dbReference type="ARBA" id="ARBA00012452"/>
    </source>
</evidence>
<organism evidence="7 8">
    <name type="scientific">Solimonas terrae</name>
    <dbReference type="NCBI Taxonomy" id="1396819"/>
    <lineage>
        <taxon>Bacteria</taxon>
        <taxon>Pseudomonadati</taxon>
        <taxon>Pseudomonadota</taxon>
        <taxon>Gammaproteobacteria</taxon>
        <taxon>Nevskiales</taxon>
        <taxon>Nevskiaceae</taxon>
        <taxon>Solimonas</taxon>
    </lineage>
</organism>
<dbReference type="AlphaFoldDB" id="A0A6M2BRJ2"/>
<evidence type="ECO:0000256" key="4">
    <source>
        <dbReference type="RuleBase" id="RU003494"/>
    </source>
</evidence>
<dbReference type="PANTHER" id="PTHR44051">
    <property type="entry name" value="GLUTATHIONE S-TRANSFERASE-RELATED"/>
    <property type="match status" value="1"/>
</dbReference>
<dbReference type="CDD" id="cd03046">
    <property type="entry name" value="GST_N_GTT1_like"/>
    <property type="match status" value="1"/>
</dbReference>
<sequence>MIIVHHLNNSRSQRVLWLLEELEIPYEVKRYERNPKTMLAPPELLAVHPLGKSPVITDGAVTVAESGAIFEYILERYGNGRLQPQPGTPERLRYNYWMHYAEGSLMPLLVMKLVLSRVAPGTPALLRPLARAIVGGIDKGFLGPNLKTHLDYVDAELGKHAWFVGETFSAADIQMSFDCEAAASRGGPVSRTHIAAFIEKIHARPAYQRALQRGGPFRL</sequence>
<dbReference type="GO" id="GO:0004364">
    <property type="term" value="F:glutathione transferase activity"/>
    <property type="evidence" value="ECO:0007669"/>
    <property type="project" value="UniProtKB-EC"/>
</dbReference>
<dbReference type="RefSeq" id="WP_166254553.1">
    <property type="nucleotide sequence ID" value="NZ_JAAMOW010000003.1"/>
</dbReference>
<dbReference type="FunFam" id="3.40.30.10:FF:000156">
    <property type="entry name" value="Glutathione S-transferase 1"/>
    <property type="match status" value="1"/>
</dbReference>
<dbReference type="Gene3D" id="1.20.1050.10">
    <property type="match status" value="1"/>
</dbReference>
<dbReference type="PROSITE" id="PS50404">
    <property type="entry name" value="GST_NTER"/>
    <property type="match status" value="1"/>
</dbReference>
<name>A0A6M2BRJ2_9GAMM</name>
<dbReference type="InterPro" id="IPR010987">
    <property type="entry name" value="Glutathione-S-Trfase_C-like"/>
</dbReference>
<dbReference type="SFLD" id="SFLDG01150">
    <property type="entry name" value="Main.1:_Beta-like"/>
    <property type="match status" value="1"/>
</dbReference>
<dbReference type="EC" id="2.5.1.18" evidence="1"/>
<comment type="catalytic activity">
    <reaction evidence="3">
        <text>RX + glutathione = an S-substituted glutathione + a halide anion + H(+)</text>
        <dbReference type="Rhea" id="RHEA:16437"/>
        <dbReference type="ChEBI" id="CHEBI:15378"/>
        <dbReference type="ChEBI" id="CHEBI:16042"/>
        <dbReference type="ChEBI" id="CHEBI:17792"/>
        <dbReference type="ChEBI" id="CHEBI:57925"/>
        <dbReference type="ChEBI" id="CHEBI:90779"/>
        <dbReference type="EC" id="2.5.1.18"/>
    </reaction>
</comment>
<accession>A0A6M2BRJ2</accession>
<evidence type="ECO:0000256" key="2">
    <source>
        <dbReference type="ARBA" id="ARBA00022679"/>
    </source>
</evidence>
<dbReference type="InterPro" id="IPR036282">
    <property type="entry name" value="Glutathione-S-Trfase_C_sf"/>
</dbReference>
<dbReference type="InterPro" id="IPR040079">
    <property type="entry name" value="Glutathione_S-Trfase"/>
</dbReference>